<dbReference type="Proteomes" id="UP000600946">
    <property type="component" value="Unassembled WGS sequence"/>
</dbReference>
<organism evidence="1 2">
    <name type="scientific">Streptomyces xanthochromogenes</name>
    <dbReference type="NCBI Taxonomy" id="67384"/>
    <lineage>
        <taxon>Bacteria</taxon>
        <taxon>Bacillati</taxon>
        <taxon>Actinomycetota</taxon>
        <taxon>Actinomycetes</taxon>
        <taxon>Kitasatosporales</taxon>
        <taxon>Streptomycetaceae</taxon>
        <taxon>Streptomyces</taxon>
    </lineage>
</organism>
<accession>A0ABQ2ZRF6</accession>
<keyword evidence="2" id="KW-1185">Reference proteome</keyword>
<dbReference type="PROSITE" id="PS51257">
    <property type="entry name" value="PROKAR_LIPOPROTEIN"/>
    <property type="match status" value="1"/>
</dbReference>
<evidence type="ECO:0000313" key="2">
    <source>
        <dbReference type="Proteomes" id="UP000600946"/>
    </source>
</evidence>
<dbReference type="RefSeq" id="WP_190026469.1">
    <property type="nucleotide sequence ID" value="NZ_BMUU01000002.1"/>
</dbReference>
<gene>
    <name evidence="1" type="ORF">GCM10010326_12230</name>
</gene>
<evidence type="ECO:0008006" key="3">
    <source>
        <dbReference type="Google" id="ProtNLM"/>
    </source>
</evidence>
<reference evidence="2" key="1">
    <citation type="journal article" date="2019" name="Int. J. Syst. Evol. Microbiol.">
        <title>The Global Catalogue of Microorganisms (GCM) 10K type strain sequencing project: providing services to taxonomists for standard genome sequencing and annotation.</title>
        <authorList>
            <consortium name="The Broad Institute Genomics Platform"/>
            <consortium name="The Broad Institute Genome Sequencing Center for Infectious Disease"/>
            <person name="Wu L."/>
            <person name="Ma J."/>
        </authorList>
    </citation>
    <scope>NUCLEOTIDE SEQUENCE [LARGE SCALE GENOMIC DNA]</scope>
    <source>
        <strain evidence="2">JCM 4594</strain>
    </source>
</reference>
<proteinExistence type="predicted"/>
<sequence length="187" mass="20351">MIRTGTRPVVAAAVGLLLLLCGCSKEPSVPSIPQSLCWGAFVGSSVVPLLPKGESAYQRNELPFDVFEKQSNTYCSLFVDDHAALVVQAQRRNSGKGTEWNRYVQKHGTPVQAGDEGHVWSGGAGTVFLCERPDLPRGPALPASQKYVELELTTDRAPDTPRTREVLTGLLQQYAQFAKHKLKCSNA</sequence>
<protein>
    <recommendedName>
        <fullName evidence="3">Lipoprotein</fullName>
    </recommendedName>
</protein>
<dbReference type="EMBL" id="BMUU01000002">
    <property type="protein sequence ID" value="GGY21038.1"/>
    <property type="molecule type" value="Genomic_DNA"/>
</dbReference>
<comment type="caution">
    <text evidence="1">The sequence shown here is derived from an EMBL/GenBank/DDBJ whole genome shotgun (WGS) entry which is preliminary data.</text>
</comment>
<dbReference type="GeneID" id="96289226"/>
<evidence type="ECO:0000313" key="1">
    <source>
        <dbReference type="EMBL" id="GGY21038.1"/>
    </source>
</evidence>
<name>A0ABQ2ZRF6_9ACTN</name>